<gene>
    <name evidence="2" type="ORF">KCV87_02980</name>
</gene>
<dbReference type="EMBL" id="CP073249">
    <property type="protein sequence ID" value="QUF05100.1"/>
    <property type="molecule type" value="Genomic_DNA"/>
</dbReference>
<reference evidence="2" key="1">
    <citation type="submission" date="2021-04" db="EMBL/GenBank/DDBJ databases">
        <title>Genomic sequence of Actinosynnema pretiosum subsp. pretiosum ATCC 31280 (C-14919).</title>
        <authorList>
            <person name="Bai L."/>
            <person name="Wang X."/>
            <person name="Xiao Y."/>
        </authorList>
    </citation>
    <scope>NUCLEOTIDE SEQUENCE</scope>
    <source>
        <strain evidence="2">ATCC 31280</strain>
    </source>
</reference>
<dbReference type="GO" id="GO:0016747">
    <property type="term" value="F:acyltransferase activity, transferring groups other than amino-acyl groups"/>
    <property type="evidence" value="ECO:0007669"/>
    <property type="project" value="InterPro"/>
</dbReference>
<sequence length="185" mass="19938">MTELGPVRWPPDPIRTGRLVLRPSEARDRAALVELFSSPQVGAGVGGPQPPERFDRAVLEREMPEVPGDRPGFLVVELGGAAVGAVTFDRRPAEPGSTRPDGEVGIGYLFLPGVWGRGYATEACEAALDWFARALPGEPVLLCTALDNGRSVRLAARLGFAEVERFRAYGAEQWLGVRVPPPPSR</sequence>
<dbReference type="InterPro" id="IPR000182">
    <property type="entry name" value="GNAT_dom"/>
</dbReference>
<dbReference type="PANTHER" id="PTHR43792">
    <property type="entry name" value="GNAT FAMILY, PUTATIVE (AFU_ORTHOLOGUE AFUA_3G00765)-RELATED-RELATED"/>
    <property type="match status" value="1"/>
</dbReference>
<evidence type="ECO:0000313" key="2">
    <source>
        <dbReference type="EMBL" id="QUF05100.1"/>
    </source>
</evidence>
<evidence type="ECO:0000313" key="3">
    <source>
        <dbReference type="Proteomes" id="UP000677152"/>
    </source>
</evidence>
<evidence type="ECO:0000259" key="1">
    <source>
        <dbReference type="PROSITE" id="PS51186"/>
    </source>
</evidence>
<dbReference type="Pfam" id="PF13302">
    <property type="entry name" value="Acetyltransf_3"/>
    <property type="match status" value="1"/>
</dbReference>
<dbReference type="AlphaFoldDB" id="A0AA45R4X9"/>
<dbReference type="SUPFAM" id="SSF55729">
    <property type="entry name" value="Acyl-CoA N-acyltransferases (Nat)"/>
    <property type="match status" value="1"/>
</dbReference>
<dbReference type="PROSITE" id="PS51186">
    <property type="entry name" value="GNAT"/>
    <property type="match status" value="1"/>
</dbReference>
<dbReference type="Gene3D" id="3.40.630.30">
    <property type="match status" value="1"/>
</dbReference>
<dbReference type="InterPro" id="IPR016181">
    <property type="entry name" value="Acyl_CoA_acyltransferase"/>
</dbReference>
<feature type="domain" description="N-acetyltransferase" evidence="1">
    <location>
        <begin position="19"/>
        <end position="180"/>
    </location>
</feature>
<dbReference type="PANTHER" id="PTHR43792:SF1">
    <property type="entry name" value="N-ACETYLTRANSFERASE DOMAIN-CONTAINING PROTEIN"/>
    <property type="match status" value="1"/>
</dbReference>
<name>A0AA45R4X9_9PSEU</name>
<organism evidence="2 3">
    <name type="scientific">Actinosynnema pretiosum subsp. pretiosum</name>
    <dbReference type="NCBI Taxonomy" id="103721"/>
    <lineage>
        <taxon>Bacteria</taxon>
        <taxon>Bacillati</taxon>
        <taxon>Actinomycetota</taxon>
        <taxon>Actinomycetes</taxon>
        <taxon>Pseudonocardiales</taxon>
        <taxon>Pseudonocardiaceae</taxon>
        <taxon>Actinosynnema</taxon>
    </lineage>
</organism>
<proteinExistence type="predicted"/>
<dbReference type="Proteomes" id="UP000677152">
    <property type="component" value="Chromosome"/>
</dbReference>
<dbReference type="InterPro" id="IPR051531">
    <property type="entry name" value="N-acetyltransferase"/>
</dbReference>
<accession>A0AA45R4X9</accession>
<protein>
    <submittedName>
        <fullName evidence="2">GNAT family N-acetyltransferase</fullName>
    </submittedName>
</protein>